<evidence type="ECO:0000313" key="1">
    <source>
        <dbReference type="EMBL" id="KAH7913432.1"/>
    </source>
</evidence>
<evidence type="ECO:0000313" key="2">
    <source>
        <dbReference type="Proteomes" id="UP000790377"/>
    </source>
</evidence>
<organism evidence="1 2">
    <name type="scientific">Hygrophoropsis aurantiaca</name>
    <dbReference type="NCBI Taxonomy" id="72124"/>
    <lineage>
        <taxon>Eukaryota</taxon>
        <taxon>Fungi</taxon>
        <taxon>Dikarya</taxon>
        <taxon>Basidiomycota</taxon>
        <taxon>Agaricomycotina</taxon>
        <taxon>Agaricomycetes</taxon>
        <taxon>Agaricomycetidae</taxon>
        <taxon>Boletales</taxon>
        <taxon>Coniophorineae</taxon>
        <taxon>Hygrophoropsidaceae</taxon>
        <taxon>Hygrophoropsis</taxon>
    </lineage>
</organism>
<keyword evidence="2" id="KW-1185">Reference proteome</keyword>
<proteinExistence type="predicted"/>
<dbReference type="EMBL" id="MU267631">
    <property type="protein sequence ID" value="KAH7913432.1"/>
    <property type="molecule type" value="Genomic_DNA"/>
</dbReference>
<comment type="caution">
    <text evidence="1">The sequence shown here is derived from an EMBL/GenBank/DDBJ whole genome shotgun (WGS) entry which is preliminary data.</text>
</comment>
<reference evidence="1" key="1">
    <citation type="journal article" date="2021" name="New Phytol.">
        <title>Evolutionary innovations through gain and loss of genes in the ectomycorrhizal Boletales.</title>
        <authorList>
            <person name="Wu G."/>
            <person name="Miyauchi S."/>
            <person name="Morin E."/>
            <person name="Kuo A."/>
            <person name="Drula E."/>
            <person name="Varga T."/>
            <person name="Kohler A."/>
            <person name="Feng B."/>
            <person name="Cao Y."/>
            <person name="Lipzen A."/>
            <person name="Daum C."/>
            <person name="Hundley H."/>
            <person name="Pangilinan J."/>
            <person name="Johnson J."/>
            <person name="Barry K."/>
            <person name="LaButti K."/>
            <person name="Ng V."/>
            <person name="Ahrendt S."/>
            <person name="Min B."/>
            <person name="Choi I.G."/>
            <person name="Park H."/>
            <person name="Plett J.M."/>
            <person name="Magnuson J."/>
            <person name="Spatafora J.W."/>
            <person name="Nagy L.G."/>
            <person name="Henrissat B."/>
            <person name="Grigoriev I.V."/>
            <person name="Yang Z.L."/>
            <person name="Xu J."/>
            <person name="Martin F.M."/>
        </authorList>
    </citation>
    <scope>NUCLEOTIDE SEQUENCE</scope>
    <source>
        <strain evidence="1">ATCC 28755</strain>
    </source>
</reference>
<dbReference type="Proteomes" id="UP000790377">
    <property type="component" value="Unassembled WGS sequence"/>
</dbReference>
<keyword evidence="1" id="KW-0378">Hydrolase</keyword>
<name>A0ACB8AJL3_9AGAM</name>
<sequence>MILAALLLIALSSLSGVLGATTCNVLDYGGVADNSTDIAPAIMSAYTNCVASKTTSNAADTVLLVPSGTYALITAVTLTNVADFTIEINGDLNLVFNASLSGTLFSFDDCDNIIWMGSGTIYGHGDLWRPDENLGTYPNRPRLVRFQTCNNVDMSGVTLNNSPMFHVTIIGNNNVAHDMQIVADHIGETDGFDMSGNNNYVHDVSVENGDECVTVKTPTDGFVAENIQCFYSAGCNIGSFGTNVTGVTVQNIYYRNVTQHNGDGGIVLKSYPSASGLVKNATYVDFTFTNIAYPIQVSAYWCPNEGCPATTGNITWTDITFNDITGSGDNSTRPIIQLDCIEGSPCTDIVFDNVDLTKEDGVAATIQVTNACGSGLGTSLPAC</sequence>
<accession>A0ACB8AJL3</accession>
<gene>
    <name evidence="1" type="ORF">BJ138DRAFT_1124425</name>
</gene>
<protein>
    <submittedName>
        <fullName evidence="1">Glycoside hydrolase family 28 protein</fullName>
    </submittedName>
</protein>